<dbReference type="EMBL" id="UYYB01108381">
    <property type="protein sequence ID" value="VDM80369.1"/>
    <property type="molecule type" value="Genomic_DNA"/>
</dbReference>
<dbReference type="InterPro" id="IPR012675">
    <property type="entry name" value="Beta-grasp_dom_sf"/>
</dbReference>
<protein>
    <recommendedName>
        <fullName evidence="3">TGS domain-containing protein</fullName>
    </recommendedName>
</protein>
<reference evidence="1 2" key="1">
    <citation type="submission" date="2018-11" db="EMBL/GenBank/DDBJ databases">
        <authorList>
            <consortium name="Pathogen Informatics"/>
        </authorList>
    </citation>
    <scope>NUCLEOTIDE SEQUENCE [LARGE SCALE GENOMIC DNA]</scope>
</reference>
<evidence type="ECO:0000313" key="1">
    <source>
        <dbReference type="EMBL" id="VDM80369.1"/>
    </source>
</evidence>
<organism evidence="1 2">
    <name type="scientific">Strongylus vulgaris</name>
    <name type="common">Blood worm</name>
    <dbReference type="NCBI Taxonomy" id="40348"/>
    <lineage>
        <taxon>Eukaryota</taxon>
        <taxon>Metazoa</taxon>
        <taxon>Ecdysozoa</taxon>
        <taxon>Nematoda</taxon>
        <taxon>Chromadorea</taxon>
        <taxon>Rhabditida</taxon>
        <taxon>Rhabditina</taxon>
        <taxon>Rhabditomorpha</taxon>
        <taxon>Strongyloidea</taxon>
        <taxon>Strongylidae</taxon>
        <taxon>Strongylus</taxon>
    </lineage>
</organism>
<dbReference type="Proteomes" id="UP000270094">
    <property type="component" value="Unassembled WGS sequence"/>
</dbReference>
<accession>A0A3P7JKL2</accession>
<evidence type="ECO:0008006" key="3">
    <source>
        <dbReference type="Google" id="ProtNLM"/>
    </source>
</evidence>
<dbReference type="OrthoDB" id="5870821at2759"/>
<keyword evidence="2" id="KW-1185">Reference proteome</keyword>
<evidence type="ECO:0000313" key="2">
    <source>
        <dbReference type="Proteomes" id="UP000270094"/>
    </source>
</evidence>
<dbReference type="AlphaFoldDB" id="A0A3P7JKL2"/>
<dbReference type="Gene3D" id="3.10.20.30">
    <property type="match status" value="1"/>
</dbReference>
<gene>
    <name evidence="1" type="ORF">SVUK_LOCUS15367</name>
</gene>
<sequence>MLRTLRSLATNHCRNVATSAKPEVLRVPQMEFDSTLFDDVQSRVNQHGNTIDKIIVTFIKRDGSKKDYLMNRNISTPFDCAKHVNMLLAKRAVLALTSYEGSSAQLSCMNEPLRDKCSLEVIDFQSEQYAAELNKAYWRSCTVLLAAVLSEGLRDKISISGFHNEVSDSYFGVDISGLTGSLSQSDLKDLAVFARSEFINKGIPFETVSLTPELAKDYGLGS</sequence>
<proteinExistence type="predicted"/>
<name>A0A3P7JKL2_STRVU</name>
<feature type="non-terminal residue" evidence="1">
    <location>
        <position position="222"/>
    </location>
</feature>